<feature type="chain" id="PRO_5018536199" evidence="5">
    <location>
        <begin position="20"/>
        <end position="611"/>
    </location>
</feature>
<dbReference type="Pfam" id="PF00102">
    <property type="entry name" value="Y_phosphatase"/>
    <property type="match status" value="1"/>
</dbReference>
<keyword evidence="4" id="KW-0812">Transmembrane</keyword>
<dbReference type="Proteomes" id="UP000285301">
    <property type="component" value="Unassembled WGS sequence"/>
</dbReference>
<dbReference type="InterPro" id="IPR003595">
    <property type="entry name" value="Tyr_Pase_cat"/>
</dbReference>
<keyword evidence="5" id="KW-0732">Signal</keyword>
<feature type="transmembrane region" description="Helical" evidence="4">
    <location>
        <begin position="104"/>
        <end position="129"/>
    </location>
</feature>
<keyword evidence="9" id="KW-1185">Reference proteome</keyword>
<dbReference type="SMART" id="SM00404">
    <property type="entry name" value="PTPc_motif"/>
    <property type="match status" value="1"/>
</dbReference>
<name>A0A3S3QUJ6_9ACAR</name>
<dbReference type="PROSITE" id="PS00383">
    <property type="entry name" value="TYR_PHOSPHATASE_1"/>
    <property type="match status" value="1"/>
</dbReference>
<keyword evidence="2" id="KW-0968">Cytoplasmic vesicle</keyword>
<accession>A0A3S3QUJ6</accession>
<dbReference type="InterPro" id="IPR033522">
    <property type="entry name" value="IA-2/IA-2_beta"/>
</dbReference>
<protein>
    <submittedName>
        <fullName evidence="8">Receptor-type tyrosine-protein phosphatase N2-like protein</fullName>
    </submittedName>
</protein>
<keyword evidence="4" id="KW-1133">Transmembrane helix</keyword>
<reference evidence="8 9" key="1">
    <citation type="journal article" date="2018" name="Gigascience">
        <title>Genomes of trombidid mites reveal novel predicted allergens and laterally-transferred genes associated with secondary metabolism.</title>
        <authorList>
            <person name="Dong X."/>
            <person name="Chaisiri K."/>
            <person name="Xia D."/>
            <person name="Armstrong S.D."/>
            <person name="Fang Y."/>
            <person name="Donnelly M.J."/>
            <person name="Kadowaki T."/>
            <person name="McGarry J.W."/>
            <person name="Darby A.C."/>
            <person name="Makepeace B.L."/>
        </authorList>
    </citation>
    <scope>NUCLEOTIDE SEQUENCE [LARGE SCALE GENOMIC DNA]</scope>
    <source>
        <strain evidence="8">UoL-WK</strain>
    </source>
</reference>
<feature type="compositionally biased region" description="Acidic residues" evidence="3">
    <location>
        <begin position="201"/>
        <end position="221"/>
    </location>
</feature>
<dbReference type="GO" id="GO:0045202">
    <property type="term" value="C:synapse"/>
    <property type="evidence" value="ECO:0007669"/>
    <property type="project" value="TreeGrafter"/>
</dbReference>
<dbReference type="PROSITE" id="PS50056">
    <property type="entry name" value="TYR_PHOSPHATASE_2"/>
    <property type="match status" value="1"/>
</dbReference>
<dbReference type="InterPro" id="IPR000242">
    <property type="entry name" value="PTP_cat"/>
</dbReference>
<dbReference type="Gene3D" id="3.90.190.10">
    <property type="entry name" value="Protein tyrosine phosphatase superfamily"/>
    <property type="match status" value="2"/>
</dbReference>
<dbReference type="GO" id="GO:0004725">
    <property type="term" value="F:protein tyrosine phosphatase activity"/>
    <property type="evidence" value="ECO:0007669"/>
    <property type="project" value="InterPro"/>
</dbReference>
<feature type="region of interest" description="Disordered" evidence="3">
    <location>
        <begin position="178"/>
        <end position="246"/>
    </location>
</feature>
<dbReference type="InterPro" id="IPR016130">
    <property type="entry name" value="Tyr_Pase_AS"/>
</dbReference>
<evidence type="ECO:0000259" key="7">
    <source>
        <dbReference type="PROSITE" id="PS50056"/>
    </source>
</evidence>
<keyword evidence="8" id="KW-0675">Receptor</keyword>
<feature type="domain" description="Tyrosine-protein phosphatase" evidence="6">
    <location>
        <begin position="373"/>
        <end position="602"/>
    </location>
</feature>
<dbReference type="PANTHER" id="PTHR46106">
    <property type="entry name" value="IA-2 PROTEIN TYROSINE PHOSPHATASE, ISOFORM C"/>
    <property type="match status" value="1"/>
</dbReference>
<evidence type="ECO:0000256" key="2">
    <source>
        <dbReference type="ARBA" id="ARBA00023329"/>
    </source>
</evidence>
<dbReference type="SUPFAM" id="SSF52799">
    <property type="entry name" value="(Phosphotyrosine protein) phosphatases II"/>
    <property type="match status" value="1"/>
</dbReference>
<sequence>MLATRLIAIVLAVFSSVHGDSNVDNAFGRCAYANSDDKEYRVHLSPKVLQLLESEMKRLYEFGYRWDHEYTQCVVRQILYTFHEGMDYDPGLCARLLRLTLPHVVSVILFLLFFSPSFLFLASLLTVFAEFDFVSIIIKPPEIALSLKTDSLASIAFDGDTNFGKEYFSPSDIISRSKQDEMQLTDEDEYQSDGGDFNDRDMDDENGNLNDWNEDNEDEGRDDERLSRFTEKRYDTKKPGPQFMTTKELPAHDLGRRVEAAGIGDKIKLPIETQRDYRTITVAFAAAILAAITVALGIYAYKRRSLLIKADDDCEKVANDYQDLCRQRMQNKQNEKKENLMKKDSDESMRIDIATGHMVLEFMEEYLQKTDRLDKEWETLCLYEPEGETNVANLPQNRDKNRFPEIVPFDNSRVILDDLQNQWGSDYINANIIYDSDPRNGVYIATQGPMKQTAADFWQMVWEQNVYIIVILTRLMENGVEMCYKYWPDEGSSIYHNHEVHLVSEHIWSDDYLVRSFYLKNIKTNVNKSYRGRSSPILIHCSDGVGRTGTYCLLDMVLNRIMTKGAKQIDFEATLEHIRDQRGGAVTSRQQFEFALKCVADEVYSILENDK</sequence>
<evidence type="ECO:0000313" key="8">
    <source>
        <dbReference type="EMBL" id="RWS14182.1"/>
    </source>
</evidence>
<dbReference type="SMART" id="SM00194">
    <property type="entry name" value="PTPc"/>
    <property type="match status" value="1"/>
</dbReference>
<dbReference type="GO" id="GO:0051046">
    <property type="term" value="P:regulation of secretion"/>
    <property type="evidence" value="ECO:0007669"/>
    <property type="project" value="TreeGrafter"/>
</dbReference>
<dbReference type="PANTHER" id="PTHR46106:SF4">
    <property type="entry name" value="IA-2 PROTEIN TYROSINE PHOSPHATASE, ISOFORM C"/>
    <property type="match status" value="1"/>
</dbReference>
<dbReference type="PROSITE" id="PS50055">
    <property type="entry name" value="TYR_PHOSPHATASE_PTP"/>
    <property type="match status" value="1"/>
</dbReference>
<dbReference type="PRINTS" id="PR00700">
    <property type="entry name" value="PRTYPHPHTASE"/>
</dbReference>
<evidence type="ECO:0000259" key="6">
    <source>
        <dbReference type="PROSITE" id="PS50055"/>
    </source>
</evidence>
<feature type="domain" description="Tyrosine specific protein phosphatases" evidence="7">
    <location>
        <begin position="516"/>
        <end position="593"/>
    </location>
</feature>
<evidence type="ECO:0000256" key="5">
    <source>
        <dbReference type="SAM" id="SignalP"/>
    </source>
</evidence>
<comment type="caution">
    <text evidence="8">The sequence shown here is derived from an EMBL/GenBank/DDBJ whole genome shotgun (WGS) entry which is preliminary data.</text>
</comment>
<dbReference type="OrthoDB" id="9880441at2759"/>
<dbReference type="STRING" id="1965070.A0A3S3QUJ6"/>
<proteinExistence type="predicted"/>
<keyword evidence="4" id="KW-0472">Membrane</keyword>
<dbReference type="InterPro" id="IPR000387">
    <property type="entry name" value="Tyr_Pase_dom"/>
</dbReference>
<dbReference type="AlphaFoldDB" id="A0A3S3QUJ6"/>
<evidence type="ECO:0000256" key="1">
    <source>
        <dbReference type="ARBA" id="ARBA00004358"/>
    </source>
</evidence>
<comment type="subcellular location">
    <subcellularLocation>
        <location evidence="1">Cytoplasmic vesicle membrane</location>
        <topology evidence="1">Single-pass type I membrane protein</topology>
    </subcellularLocation>
</comment>
<evidence type="ECO:0000313" key="9">
    <source>
        <dbReference type="Proteomes" id="UP000285301"/>
    </source>
</evidence>
<dbReference type="GO" id="GO:0030141">
    <property type="term" value="C:secretory granule"/>
    <property type="evidence" value="ECO:0007669"/>
    <property type="project" value="InterPro"/>
</dbReference>
<evidence type="ECO:0000256" key="4">
    <source>
        <dbReference type="SAM" id="Phobius"/>
    </source>
</evidence>
<evidence type="ECO:0000256" key="3">
    <source>
        <dbReference type="SAM" id="MobiDB-lite"/>
    </source>
</evidence>
<dbReference type="GO" id="GO:0048666">
    <property type="term" value="P:neuron development"/>
    <property type="evidence" value="ECO:0007669"/>
    <property type="project" value="UniProtKB-ARBA"/>
</dbReference>
<dbReference type="GO" id="GO:0030659">
    <property type="term" value="C:cytoplasmic vesicle membrane"/>
    <property type="evidence" value="ECO:0007669"/>
    <property type="project" value="UniProtKB-SubCell"/>
</dbReference>
<dbReference type="EMBL" id="NCKU01000782">
    <property type="protein sequence ID" value="RWS14182.1"/>
    <property type="molecule type" value="Genomic_DNA"/>
</dbReference>
<dbReference type="InterPro" id="IPR029021">
    <property type="entry name" value="Prot-tyrosine_phosphatase-like"/>
</dbReference>
<feature type="transmembrane region" description="Helical" evidence="4">
    <location>
        <begin position="280"/>
        <end position="301"/>
    </location>
</feature>
<feature type="compositionally biased region" description="Basic and acidic residues" evidence="3">
    <location>
        <begin position="222"/>
        <end position="238"/>
    </location>
</feature>
<organism evidence="8 9">
    <name type="scientific">Dinothrombium tinctorium</name>
    <dbReference type="NCBI Taxonomy" id="1965070"/>
    <lineage>
        <taxon>Eukaryota</taxon>
        <taxon>Metazoa</taxon>
        <taxon>Ecdysozoa</taxon>
        <taxon>Arthropoda</taxon>
        <taxon>Chelicerata</taxon>
        <taxon>Arachnida</taxon>
        <taxon>Acari</taxon>
        <taxon>Acariformes</taxon>
        <taxon>Trombidiformes</taxon>
        <taxon>Prostigmata</taxon>
        <taxon>Anystina</taxon>
        <taxon>Parasitengona</taxon>
        <taxon>Trombidioidea</taxon>
        <taxon>Trombidiidae</taxon>
        <taxon>Dinothrombium</taxon>
    </lineage>
</organism>
<gene>
    <name evidence="8" type="ORF">B4U79_03448</name>
</gene>
<feature type="signal peptide" evidence="5">
    <location>
        <begin position="1"/>
        <end position="19"/>
    </location>
</feature>